<dbReference type="GO" id="GO:0046872">
    <property type="term" value="F:metal ion binding"/>
    <property type="evidence" value="ECO:0007669"/>
    <property type="project" value="UniProtKB-KW"/>
</dbReference>
<evidence type="ECO:0000259" key="9">
    <source>
        <dbReference type="Pfam" id="PF00432"/>
    </source>
</evidence>
<dbReference type="InterPro" id="IPR001330">
    <property type="entry name" value="Prenyltrans"/>
</dbReference>
<sequence length="348" mass="38911">RILRGKDKKLFNMSFAGFLDIARKDVDVKESAPSTLLKDLHATFIREFEADKNGYEYTMSEYLRVSGIFWCVSAMDLLGKLSMMDGEAIVSYVLSMQRDNGGFAPAENHDAHLLHTLSAIQILYIFGAVDRLKEEQKKKVIEFVRARQNEDGSFCGDEHNEVDTRFSFCSLSILHLLDSLESVNLQKACDFVLRCHNADGGFGTRPGSESHSGQVYCCVGALLIAGRLNSIDRDKTAQWLAMRQCGSGGLNGRPEKLPDVCYSWWVLASLAMLRRLRWIDEEKMIRFIYACQDEETGGFSDRPGDMPDPFHTVFGTAALSLFGRDGLEPVDAVLCMSKKSLGAKSFPL</sequence>
<dbReference type="GO" id="GO:0004663">
    <property type="term" value="F:Rab geranylgeranyltransferase activity"/>
    <property type="evidence" value="ECO:0007669"/>
    <property type="project" value="UniProtKB-UniRule"/>
</dbReference>
<dbReference type="Pfam" id="PF00432">
    <property type="entry name" value="Prenyltrans"/>
    <property type="match status" value="1"/>
</dbReference>
<comment type="similarity">
    <text evidence="1 8">Belongs to the protein prenyltransferase subunit beta family.</text>
</comment>
<dbReference type="AlphaFoldDB" id="A0AAN4Z666"/>
<gene>
    <name evidence="10" type="ORF">PMAYCL1PPCAC_02170</name>
</gene>
<dbReference type="Proteomes" id="UP001328107">
    <property type="component" value="Unassembled WGS sequence"/>
</dbReference>
<proteinExistence type="inferred from homology"/>
<name>A0AAN4Z666_9BILA</name>
<dbReference type="CDD" id="cd02894">
    <property type="entry name" value="GGTase-II"/>
    <property type="match status" value="1"/>
</dbReference>
<feature type="non-terminal residue" evidence="10">
    <location>
        <position position="1"/>
    </location>
</feature>
<evidence type="ECO:0000256" key="5">
    <source>
        <dbReference type="ARBA" id="ARBA00022737"/>
    </source>
</evidence>
<evidence type="ECO:0000313" key="11">
    <source>
        <dbReference type="Proteomes" id="UP001328107"/>
    </source>
</evidence>
<dbReference type="SUPFAM" id="SSF48239">
    <property type="entry name" value="Terpenoid cyclases/Protein prenyltransferases"/>
    <property type="match status" value="1"/>
</dbReference>
<dbReference type="EC" id="2.5.1.60" evidence="8"/>
<organism evidence="10 11">
    <name type="scientific">Pristionchus mayeri</name>
    <dbReference type="NCBI Taxonomy" id="1317129"/>
    <lineage>
        <taxon>Eukaryota</taxon>
        <taxon>Metazoa</taxon>
        <taxon>Ecdysozoa</taxon>
        <taxon>Nematoda</taxon>
        <taxon>Chromadorea</taxon>
        <taxon>Rhabditida</taxon>
        <taxon>Rhabditina</taxon>
        <taxon>Diplogasteromorpha</taxon>
        <taxon>Diplogasteroidea</taxon>
        <taxon>Neodiplogasteridae</taxon>
        <taxon>Pristionchus</taxon>
    </lineage>
</organism>
<dbReference type="FunFam" id="1.50.10.20:FF:000028">
    <property type="entry name" value="Geranylgeranyl transferase type-2 subunit beta"/>
    <property type="match status" value="1"/>
</dbReference>
<comment type="caution">
    <text evidence="10">The sequence shown here is derived from an EMBL/GenBank/DDBJ whole genome shotgun (WGS) entry which is preliminary data.</text>
</comment>
<evidence type="ECO:0000256" key="8">
    <source>
        <dbReference type="RuleBase" id="RU365076"/>
    </source>
</evidence>
<dbReference type="InterPro" id="IPR045089">
    <property type="entry name" value="PGGT1B-like"/>
</dbReference>
<dbReference type="EMBL" id="BTRK01000001">
    <property type="protein sequence ID" value="GMR31975.1"/>
    <property type="molecule type" value="Genomic_DNA"/>
</dbReference>
<comment type="catalytic activity">
    <reaction evidence="7 8">
        <text>geranylgeranyl diphosphate + L-cysteinyl-[protein] = S-geranylgeranyl-L-cysteinyl-[protein] + diphosphate</text>
        <dbReference type="Rhea" id="RHEA:21240"/>
        <dbReference type="Rhea" id="RHEA-COMP:10131"/>
        <dbReference type="Rhea" id="RHEA-COMP:11537"/>
        <dbReference type="ChEBI" id="CHEBI:29950"/>
        <dbReference type="ChEBI" id="CHEBI:33019"/>
        <dbReference type="ChEBI" id="CHEBI:57533"/>
        <dbReference type="ChEBI" id="CHEBI:86021"/>
        <dbReference type="EC" id="2.5.1.60"/>
    </reaction>
</comment>
<comment type="function">
    <text evidence="8">Catalyzes the transfer of a geranylgeranyl moiety from geranylgeranyl diphosphate to both cysteines of proteins with the C-terminal sequence -XXCC, -XCXC and -CCXX.</text>
</comment>
<keyword evidence="6 8" id="KW-0862">Zinc</keyword>
<dbReference type="InterPro" id="IPR026873">
    <property type="entry name" value="Ptb1"/>
</dbReference>
<keyword evidence="5" id="KW-0677">Repeat</keyword>
<evidence type="ECO:0000256" key="4">
    <source>
        <dbReference type="ARBA" id="ARBA00022723"/>
    </source>
</evidence>
<dbReference type="Gene3D" id="1.50.10.20">
    <property type="match status" value="1"/>
</dbReference>
<reference evidence="11" key="1">
    <citation type="submission" date="2022-10" db="EMBL/GenBank/DDBJ databases">
        <title>Genome assembly of Pristionchus species.</title>
        <authorList>
            <person name="Yoshida K."/>
            <person name="Sommer R.J."/>
        </authorList>
    </citation>
    <scope>NUCLEOTIDE SEQUENCE [LARGE SCALE GENOMIC DNA]</scope>
    <source>
        <strain evidence="11">RS5460</strain>
    </source>
</reference>
<dbReference type="GO" id="GO:0005968">
    <property type="term" value="C:Rab-protein geranylgeranyltransferase complex"/>
    <property type="evidence" value="ECO:0007669"/>
    <property type="project" value="UniProtKB-UniRule"/>
</dbReference>
<dbReference type="InterPro" id="IPR008930">
    <property type="entry name" value="Terpenoid_cyclase/PrenylTrfase"/>
</dbReference>
<comment type="cofactor">
    <cofactor evidence="8">
        <name>Zn(2+)</name>
        <dbReference type="ChEBI" id="CHEBI:29105"/>
    </cofactor>
    <text evidence="8">Binds 1 zinc ion per subunit.</text>
</comment>
<dbReference type="PANTHER" id="PTHR11774:SF11">
    <property type="entry name" value="GERANYLGERANYL TRANSFERASE TYPE-2 SUBUNIT BETA"/>
    <property type="match status" value="1"/>
</dbReference>
<evidence type="ECO:0000313" key="10">
    <source>
        <dbReference type="EMBL" id="GMR31975.1"/>
    </source>
</evidence>
<protein>
    <recommendedName>
        <fullName evidence="8">Geranylgeranyl transferase type-2 subunit beta</fullName>
        <ecNumber evidence="8">2.5.1.60</ecNumber>
    </recommendedName>
</protein>
<evidence type="ECO:0000256" key="7">
    <source>
        <dbReference type="ARBA" id="ARBA00047658"/>
    </source>
</evidence>
<keyword evidence="4 8" id="KW-0479">Metal-binding</keyword>
<evidence type="ECO:0000256" key="2">
    <source>
        <dbReference type="ARBA" id="ARBA00022602"/>
    </source>
</evidence>
<keyword evidence="2 8" id="KW-0637">Prenyltransferase</keyword>
<keyword evidence="11" id="KW-1185">Reference proteome</keyword>
<evidence type="ECO:0000256" key="1">
    <source>
        <dbReference type="ARBA" id="ARBA00010497"/>
    </source>
</evidence>
<accession>A0AAN4Z666</accession>
<evidence type="ECO:0000256" key="3">
    <source>
        <dbReference type="ARBA" id="ARBA00022679"/>
    </source>
</evidence>
<keyword evidence="3 8" id="KW-0808">Transferase</keyword>
<feature type="domain" description="Prenyltransferase alpha-alpha toroid" evidence="9">
    <location>
        <begin position="36"/>
        <end position="336"/>
    </location>
</feature>
<evidence type="ECO:0000256" key="6">
    <source>
        <dbReference type="ARBA" id="ARBA00022833"/>
    </source>
</evidence>
<dbReference type="PANTHER" id="PTHR11774">
    <property type="entry name" value="GERANYLGERANYL TRANSFERASE TYPE BETA SUBUNIT"/>
    <property type="match status" value="1"/>
</dbReference>